<dbReference type="OrthoDB" id="5363652at2"/>
<accession>A0A0V8GI19</accession>
<comment type="caution">
    <text evidence="1">The sequence shown here is derived from an EMBL/GenBank/DDBJ whole genome shotgun (WGS) entry which is preliminary data.</text>
</comment>
<proteinExistence type="predicted"/>
<dbReference type="InterPro" id="IPR011664">
    <property type="entry name" value="Abi_system_AbiD/AbiF-like"/>
</dbReference>
<organism evidence="1 2">
    <name type="scientific">Exiguobacterium indicum</name>
    <dbReference type="NCBI Taxonomy" id="296995"/>
    <lineage>
        <taxon>Bacteria</taxon>
        <taxon>Bacillati</taxon>
        <taxon>Bacillota</taxon>
        <taxon>Bacilli</taxon>
        <taxon>Bacillales</taxon>
        <taxon>Bacillales Family XII. Incertae Sedis</taxon>
        <taxon>Exiguobacterium</taxon>
    </lineage>
</organism>
<name>A0A0V8GI19_9BACL</name>
<gene>
    <name evidence="1" type="ORF">AS033_00695</name>
</gene>
<dbReference type="Proteomes" id="UP000053797">
    <property type="component" value="Unassembled WGS sequence"/>
</dbReference>
<sequence>MKYSLKQQIHYLKNEKGITFHHVSEEEAKRILTQHTYYYKVTCYRKNFAKDASGRYRDVDFATLNDLATIDMRLRYLLLQLTLDLEHALKTLLVTSITASPEDGYDILLEFDQHQKELFIKRRGEHFAEKYRNVQDMYMNNLNPSDYDYHLIKTYHDKNPKKKPLPVWVFLEKVSFGGLEKFIKFYVLKKKRNYKVLKTASELLSFCKRIRDAAAHNRPILMNIGNDEHAGLIQKRISKSIENYIIEKSTFAKSTDEHAEFIQIVKNTKAHDLLSVFLLHDAYVSSEIVQIIRKKEISTLLKRVGQKDHLYAAHPNLQKVSNLFKKVLS</sequence>
<evidence type="ECO:0008006" key="3">
    <source>
        <dbReference type="Google" id="ProtNLM"/>
    </source>
</evidence>
<reference evidence="1 2" key="1">
    <citation type="journal article" date="2015" name="Int. J. Syst. Evol. Microbiol.">
        <title>Exiguobacterium enclense sp. nov., isolated from sediment.</title>
        <authorList>
            <person name="Dastager S.G."/>
            <person name="Mawlankar R."/>
            <person name="Sonalkar V.V."/>
            <person name="Thorat M.N."/>
            <person name="Mual P."/>
            <person name="Verma A."/>
            <person name="Krishnamurthi S."/>
            <person name="Tang S.K."/>
            <person name="Li W.J."/>
        </authorList>
    </citation>
    <scope>NUCLEOTIDE SEQUENCE [LARGE SCALE GENOMIC DNA]</scope>
    <source>
        <strain evidence="1 2">NIO-1109</strain>
    </source>
</reference>
<evidence type="ECO:0000313" key="1">
    <source>
        <dbReference type="EMBL" id="KSU49917.1"/>
    </source>
</evidence>
<dbReference type="Pfam" id="PF07751">
    <property type="entry name" value="Abi_2"/>
    <property type="match status" value="1"/>
</dbReference>
<protein>
    <recommendedName>
        <fullName evidence="3">CAAX protease</fullName>
    </recommendedName>
</protein>
<dbReference type="AlphaFoldDB" id="A0A0V8GI19"/>
<dbReference type="RefSeq" id="WP_058264542.1">
    <property type="nucleotide sequence ID" value="NZ_FMYN01000001.1"/>
</dbReference>
<dbReference type="EMBL" id="LNQL01000001">
    <property type="protein sequence ID" value="KSU49917.1"/>
    <property type="molecule type" value="Genomic_DNA"/>
</dbReference>
<evidence type="ECO:0000313" key="2">
    <source>
        <dbReference type="Proteomes" id="UP000053797"/>
    </source>
</evidence>